<dbReference type="InterPro" id="IPR011856">
    <property type="entry name" value="tRNA_endonuc-like_dom_sf"/>
</dbReference>
<protein>
    <submittedName>
        <fullName evidence="3">Heteromeric transposase endonuclease subunit TnsA</fullName>
    </submittedName>
</protein>
<dbReference type="Pfam" id="PF08722">
    <property type="entry name" value="Tn7_TnsA-like_N"/>
    <property type="match status" value="1"/>
</dbReference>
<evidence type="ECO:0000259" key="2">
    <source>
        <dbReference type="Pfam" id="PF08722"/>
    </source>
</evidence>
<organism evidence="3 4">
    <name type="scientific">Chromobacterium alticapitis</name>
    <dbReference type="NCBI Taxonomy" id="2073169"/>
    <lineage>
        <taxon>Bacteria</taxon>
        <taxon>Pseudomonadati</taxon>
        <taxon>Pseudomonadota</taxon>
        <taxon>Betaproteobacteria</taxon>
        <taxon>Neisseriales</taxon>
        <taxon>Chromobacteriaceae</taxon>
        <taxon>Chromobacterium</taxon>
    </lineage>
</organism>
<keyword evidence="3" id="KW-0540">Nuclease</keyword>
<dbReference type="InterPro" id="IPR036388">
    <property type="entry name" value="WH-like_DNA-bd_sf"/>
</dbReference>
<evidence type="ECO:0000259" key="1">
    <source>
        <dbReference type="Pfam" id="PF08721"/>
    </source>
</evidence>
<dbReference type="EMBL" id="PQWB01000041">
    <property type="protein sequence ID" value="POZ61983.1"/>
    <property type="molecule type" value="Genomic_DNA"/>
</dbReference>
<keyword evidence="3" id="KW-0378">Hydrolase</keyword>
<evidence type="ECO:0000313" key="4">
    <source>
        <dbReference type="Proteomes" id="UP000237082"/>
    </source>
</evidence>
<dbReference type="Proteomes" id="UP000237082">
    <property type="component" value="Unassembled WGS sequence"/>
</dbReference>
<dbReference type="Pfam" id="PF08721">
    <property type="entry name" value="Tn7_Tnp_TnsA_C"/>
    <property type="match status" value="1"/>
</dbReference>
<dbReference type="GO" id="GO:0003676">
    <property type="term" value="F:nucleic acid binding"/>
    <property type="evidence" value="ECO:0007669"/>
    <property type="project" value="InterPro"/>
</dbReference>
<dbReference type="SUPFAM" id="SSF52980">
    <property type="entry name" value="Restriction endonuclease-like"/>
    <property type="match status" value="1"/>
</dbReference>
<dbReference type="GO" id="GO:0004519">
    <property type="term" value="F:endonuclease activity"/>
    <property type="evidence" value="ECO:0007669"/>
    <property type="project" value="UniProtKB-KW"/>
</dbReference>
<dbReference type="CDD" id="cd22362">
    <property type="entry name" value="TnsA_endonuclease-like"/>
    <property type="match status" value="1"/>
</dbReference>
<gene>
    <name evidence="3" type="ORF">C2I19_10865</name>
</gene>
<name>A0A2S5DFU8_9NEIS</name>
<keyword evidence="4" id="KW-1185">Reference proteome</keyword>
<reference evidence="4" key="1">
    <citation type="submission" date="2018-02" db="EMBL/GenBank/DDBJ databases">
        <authorList>
            <person name="O'Hara-Hanley K."/>
            <person name="Soby S."/>
        </authorList>
    </citation>
    <scope>NUCLEOTIDE SEQUENCE [LARGE SCALE GENOMIC DNA]</scope>
    <source>
        <strain evidence="4">MWU14-2602</strain>
    </source>
</reference>
<comment type="caution">
    <text evidence="3">The sequence shown here is derived from an EMBL/GenBank/DDBJ whole genome shotgun (WGS) entry which is preliminary data.</text>
</comment>
<dbReference type="Gene3D" id="1.10.10.10">
    <property type="entry name" value="Winged helix-like DNA-binding domain superfamily/Winged helix DNA-binding domain"/>
    <property type="match status" value="1"/>
</dbReference>
<dbReference type="InterPro" id="IPR014833">
    <property type="entry name" value="TnsA_N"/>
</dbReference>
<dbReference type="Gene3D" id="3.40.1350.10">
    <property type="match status" value="1"/>
</dbReference>
<proteinExistence type="predicted"/>
<keyword evidence="3" id="KW-0255">Endonuclease</keyword>
<sequence length="280" mass="32183">MAKRRYGFDEAKIQRYLAEGRGTGQLAAYKPWLTIQDVPSSGRVSRISGWRTARIHHLLSDGETGLFLMFDWEDSVVDIREQFPLDREITRQIATDIGVSHPRDTQTQTDLVMTTDFVVDVSDASGSRVIARTFKPHAELDDKRVIEKFEIERRYWELQKVDWGVVTDVELPTERVQNLQWLHPMRSLDGTQVPYEGYWQDRVRVVSENWHSAGSMAIKGFCRWLEQTHGFQSGEGLTVIRFLLANKQLVMDLDREFDSLAVVSTLRMTAPVHSGQSRSA</sequence>
<dbReference type="InterPro" id="IPR011335">
    <property type="entry name" value="Restrct_endonuc-II-like"/>
</dbReference>
<dbReference type="OrthoDB" id="5291587at2"/>
<accession>A0A2S5DFU8</accession>
<dbReference type="AlphaFoldDB" id="A0A2S5DFU8"/>
<evidence type="ECO:0000313" key="3">
    <source>
        <dbReference type="EMBL" id="POZ61983.1"/>
    </source>
</evidence>
<dbReference type="InterPro" id="IPR014832">
    <property type="entry name" value="TnsA_C"/>
</dbReference>
<feature type="domain" description="TnsA endonuclease C-terminal" evidence="1">
    <location>
        <begin position="170"/>
        <end position="253"/>
    </location>
</feature>
<dbReference type="RefSeq" id="WP_103902714.1">
    <property type="nucleotide sequence ID" value="NZ_PQWB01000041.1"/>
</dbReference>
<feature type="domain" description="TnsA endonuclease N-terminal" evidence="2">
    <location>
        <begin position="74"/>
        <end position="168"/>
    </location>
</feature>